<gene>
    <name evidence="2" type="ORF">KPZU09_03540</name>
</gene>
<proteinExistence type="predicted"/>
<evidence type="ECO:0000259" key="1">
    <source>
        <dbReference type="Pfam" id="PF01168"/>
    </source>
</evidence>
<organism evidence="2 3">
    <name type="scientific">Klebsiella pneumoniae</name>
    <dbReference type="NCBI Taxonomy" id="573"/>
    <lineage>
        <taxon>Bacteria</taxon>
        <taxon>Pseudomonadati</taxon>
        <taxon>Pseudomonadota</taxon>
        <taxon>Gammaproteobacteria</taxon>
        <taxon>Enterobacterales</taxon>
        <taxon>Enterobacteriaceae</taxon>
        <taxon>Klebsiella/Raoultella group</taxon>
        <taxon>Klebsiella</taxon>
        <taxon>Klebsiella pneumoniae complex</taxon>
    </lineage>
</organism>
<dbReference type="EMBL" id="BNFF01000001">
    <property type="protein sequence ID" value="GHK50618.1"/>
    <property type="molecule type" value="Genomic_DNA"/>
</dbReference>
<dbReference type="Gene3D" id="3.20.20.10">
    <property type="entry name" value="Alanine racemase"/>
    <property type="match status" value="1"/>
</dbReference>
<dbReference type="InterPro" id="IPR029066">
    <property type="entry name" value="PLP-binding_barrel"/>
</dbReference>
<feature type="domain" description="Alanine racemase N-terminal" evidence="1">
    <location>
        <begin position="9"/>
        <end position="41"/>
    </location>
</feature>
<reference evidence="2" key="1">
    <citation type="submission" date="2020-10" db="EMBL/GenBank/DDBJ databases">
        <title>Genome Sequence of ESBL Producing Zambian Clinical Strains.</title>
        <authorList>
            <person name="Shawa M."/>
            <person name="Furuta Y."/>
            <person name="Simbotwe M."/>
            <person name="Mulenga E."/>
            <person name="Mubanga M."/>
            <person name="Mulenga G."/>
            <person name="Kaile C."/>
            <person name="Zorigt T."/>
            <person name="Hang'ombe B."/>
            <person name="Higashi H."/>
        </authorList>
    </citation>
    <scope>NUCLEOTIDE SEQUENCE</scope>
    <source>
        <strain evidence="2">Zam_UTH_09</strain>
    </source>
</reference>
<name>A0A919HNG9_KLEPN</name>
<evidence type="ECO:0000313" key="2">
    <source>
        <dbReference type="EMBL" id="GHK50618.1"/>
    </source>
</evidence>
<dbReference type="InterPro" id="IPR001608">
    <property type="entry name" value="Ala_racemase_N"/>
</dbReference>
<sequence>MTRPVVASIDLLALRQNLQIVRRAAPGSRLWAVVKANAYGLAWRAYGVR</sequence>
<dbReference type="SUPFAM" id="SSF51419">
    <property type="entry name" value="PLP-binding barrel"/>
    <property type="match status" value="1"/>
</dbReference>
<dbReference type="AlphaFoldDB" id="A0A919HNG9"/>
<accession>A0A919HNG9</accession>
<evidence type="ECO:0000313" key="3">
    <source>
        <dbReference type="Proteomes" id="UP000655094"/>
    </source>
</evidence>
<protein>
    <recommendedName>
        <fullName evidence="1">Alanine racemase N-terminal domain-containing protein</fullName>
    </recommendedName>
</protein>
<dbReference type="Proteomes" id="UP000655094">
    <property type="component" value="Unassembled WGS sequence"/>
</dbReference>
<comment type="caution">
    <text evidence="2">The sequence shown here is derived from an EMBL/GenBank/DDBJ whole genome shotgun (WGS) entry which is preliminary data.</text>
</comment>
<dbReference type="Pfam" id="PF01168">
    <property type="entry name" value="Ala_racemase_N"/>
    <property type="match status" value="1"/>
</dbReference>